<dbReference type="InterPro" id="IPR015943">
    <property type="entry name" value="WD40/YVTN_repeat-like_dom_sf"/>
</dbReference>
<dbReference type="PANTHER" id="PTHR14344">
    <property type="entry name" value="WD REPEAT PROTEIN"/>
    <property type="match status" value="1"/>
</dbReference>
<keyword evidence="4" id="KW-0819">tRNA processing</keyword>
<gene>
    <name evidence="9" type="ORF">BpHYR1_053002</name>
</gene>
<evidence type="ECO:0000256" key="8">
    <source>
        <dbReference type="PROSITE-ProRule" id="PRU00221"/>
    </source>
</evidence>
<dbReference type="PROSITE" id="PS50082">
    <property type="entry name" value="WD_REPEATS_2"/>
    <property type="match status" value="2"/>
</dbReference>
<dbReference type="PROSITE" id="PS50294">
    <property type="entry name" value="WD_REPEATS_REGION"/>
    <property type="match status" value="1"/>
</dbReference>
<organism evidence="9 10">
    <name type="scientific">Brachionus plicatilis</name>
    <name type="common">Marine rotifer</name>
    <name type="synonym">Brachionus muelleri</name>
    <dbReference type="NCBI Taxonomy" id="10195"/>
    <lineage>
        <taxon>Eukaryota</taxon>
        <taxon>Metazoa</taxon>
        <taxon>Spiralia</taxon>
        <taxon>Gnathifera</taxon>
        <taxon>Rotifera</taxon>
        <taxon>Eurotatoria</taxon>
        <taxon>Monogononta</taxon>
        <taxon>Pseudotrocha</taxon>
        <taxon>Ploima</taxon>
        <taxon>Brachionidae</taxon>
        <taxon>Brachionus</taxon>
    </lineage>
</organism>
<protein>
    <recommendedName>
        <fullName evidence="7">tRNA (34-2'-O)-methyltransferase regulator WDR6</fullName>
    </recommendedName>
</protein>
<evidence type="ECO:0000256" key="5">
    <source>
        <dbReference type="ARBA" id="ARBA00022737"/>
    </source>
</evidence>
<keyword evidence="5" id="KW-0677">Repeat</keyword>
<dbReference type="Gene3D" id="2.130.10.10">
    <property type="entry name" value="YVTN repeat-like/Quinoprotein amine dehydrogenase"/>
    <property type="match status" value="2"/>
</dbReference>
<dbReference type="PANTHER" id="PTHR14344:SF3">
    <property type="entry name" value="WD REPEAT-CONTAINING PROTEIN 6"/>
    <property type="match status" value="1"/>
</dbReference>
<keyword evidence="10" id="KW-1185">Reference proteome</keyword>
<name>A0A3M7S9X4_BRAPC</name>
<evidence type="ECO:0000256" key="6">
    <source>
        <dbReference type="ARBA" id="ARBA00038255"/>
    </source>
</evidence>
<evidence type="ECO:0000256" key="2">
    <source>
        <dbReference type="ARBA" id="ARBA00022490"/>
    </source>
</evidence>
<feature type="repeat" description="WD" evidence="8">
    <location>
        <begin position="187"/>
        <end position="221"/>
    </location>
</feature>
<dbReference type="STRING" id="10195.A0A3M7S9X4"/>
<keyword evidence="2" id="KW-0963">Cytoplasm</keyword>
<dbReference type="InterPro" id="IPR036322">
    <property type="entry name" value="WD40_repeat_dom_sf"/>
</dbReference>
<dbReference type="Proteomes" id="UP000276133">
    <property type="component" value="Unassembled WGS sequence"/>
</dbReference>
<evidence type="ECO:0000256" key="4">
    <source>
        <dbReference type="ARBA" id="ARBA00022694"/>
    </source>
</evidence>
<dbReference type="SUPFAM" id="SSF50978">
    <property type="entry name" value="WD40 repeat-like"/>
    <property type="match status" value="3"/>
</dbReference>
<dbReference type="Pfam" id="PF00400">
    <property type="entry name" value="WD40"/>
    <property type="match status" value="1"/>
</dbReference>
<evidence type="ECO:0000256" key="1">
    <source>
        <dbReference type="ARBA" id="ARBA00004496"/>
    </source>
</evidence>
<accession>A0A3M7S9X4</accession>
<reference evidence="9 10" key="1">
    <citation type="journal article" date="2018" name="Sci. Rep.">
        <title>Genomic signatures of local adaptation to the degree of environmental predictability in rotifers.</title>
        <authorList>
            <person name="Franch-Gras L."/>
            <person name="Hahn C."/>
            <person name="Garcia-Roger E.M."/>
            <person name="Carmona M.J."/>
            <person name="Serra M."/>
            <person name="Gomez A."/>
        </authorList>
    </citation>
    <scope>NUCLEOTIDE SEQUENCE [LARGE SCALE GENOMIC DNA]</scope>
    <source>
        <strain evidence="9">HYR1</strain>
    </source>
</reference>
<evidence type="ECO:0000256" key="7">
    <source>
        <dbReference type="ARBA" id="ARBA00040154"/>
    </source>
</evidence>
<dbReference type="GO" id="GO:0005737">
    <property type="term" value="C:cytoplasm"/>
    <property type="evidence" value="ECO:0007669"/>
    <property type="project" value="UniProtKB-SubCell"/>
</dbReference>
<dbReference type="AlphaFoldDB" id="A0A3M7S9X4"/>
<dbReference type="SMART" id="SM00320">
    <property type="entry name" value="WD40"/>
    <property type="match status" value="8"/>
</dbReference>
<comment type="subcellular location">
    <subcellularLocation>
        <location evidence="1">Cytoplasm</location>
    </subcellularLocation>
</comment>
<feature type="repeat" description="WD" evidence="8">
    <location>
        <begin position="839"/>
        <end position="875"/>
    </location>
</feature>
<dbReference type="GO" id="GO:0030488">
    <property type="term" value="P:tRNA methylation"/>
    <property type="evidence" value="ECO:0007669"/>
    <property type="project" value="TreeGrafter"/>
</dbReference>
<dbReference type="InterPro" id="IPR001680">
    <property type="entry name" value="WD40_rpt"/>
</dbReference>
<comment type="caution">
    <text evidence="9">The sequence shown here is derived from an EMBL/GenBank/DDBJ whole genome shotgun (WGS) entry which is preliminary data.</text>
</comment>
<evidence type="ECO:0000313" key="9">
    <source>
        <dbReference type="EMBL" id="RNA32626.1"/>
    </source>
</evidence>
<proteinExistence type="inferred from homology"/>
<evidence type="ECO:0000256" key="3">
    <source>
        <dbReference type="ARBA" id="ARBA00022574"/>
    </source>
</evidence>
<dbReference type="EMBL" id="REGN01001777">
    <property type="protein sequence ID" value="RNA32626.1"/>
    <property type="molecule type" value="Genomic_DNA"/>
</dbReference>
<evidence type="ECO:0000313" key="10">
    <source>
        <dbReference type="Proteomes" id="UP000276133"/>
    </source>
</evidence>
<dbReference type="InterPro" id="IPR051973">
    <property type="entry name" value="tRNA_Anticodon_Mtase-Reg"/>
</dbReference>
<comment type="similarity">
    <text evidence="6">Belongs to the WD repeat WDR6 family.</text>
</comment>
<keyword evidence="3 8" id="KW-0853">WD repeat</keyword>
<dbReference type="OrthoDB" id="5594999at2759"/>
<sequence>MEGEFLPLFYKGPITSCEYLDSEKILIGYGPYLSLIDESSSEEISKFIALKYRVIHKIVINPTLRNQICIFGQKAFNLVSLDNNIFSNIIDQYVELDDWILDMYWMEDGKNSLVAILLAHNKCIIYNLQTNTIKKIIECSQKCMLYTAKIFNNKAFEEEENLLIASGTIFNEVLIWSLKNGTILLNLKGHQGVIFNIEYSHQTNNIYSTSDDRSINVWKINLNDQSGQLYTRFYGHDARVWKCKAFLKDNTEFLCSIGEDLKCCLWNVEDKSLIYRLDAMRKGSKNIWSLAVNEAKLQIVTGWADGGLRKFDLNHYLISKEDQNDSADKRQESAELELNLENEKDFIRSTVLINSRVICCTNLGFLYMIDLINQQQKLLFKSILLSNFNTMAKNYVDTNHCCLAIGSLKGFVYLLNLKFQDKNTGDLITIDCINCLGIEEEIAESNADSSTKFSLLTHGSSKIFNILWLKCHKSSFLLVCFSLLNGLTHLYELKSSKQLKLVARLYLPACKHRWFTSAAIITIKSPNVGEESTDSENLRQEMHLIGGDKCGNLHLYRLDVVLDSSSEDCEDNSELKLVKPSESISNVTKENSPISAIYARNLNQTDGEILNYRIICCCKDGFYRIFELNSNCFSELDAEESQSGESEKLTKPMAKSMLKLINKYQINSYIDLIEEFIFDSDERKEYSLLNNVDQKLSFWEKNNLELSLKLALCFYGDKFMLWNFQLNRALFESKCGGANRSWDFEFMESRNDENLIFRFVYVKSKSISENRKVLFRSEIERPMSQTRNHLCQIFHGNTITINKFIASSKYLLTGSEDTQLIVTKINDDKCFNLVHEFHLQGHDSVIKCMDFYPLNEAEFLLITAGGKANIKIWKIIFSQNRENIERIISLYEFKRKLLNGAKNDSKSSISEKPWLYIDLKSNPDIRFMDVCVIKKDSDPVLCFACSDGCIRIFRYSIETNKLYLINKYEYPKCLLCIRRLTINDESYLLAFGTDGNLLFWRTNSLDDQIPQIISELNQSGINDVDLILLPDSRQALVATVGDDTCLSLVKIEVSTEQKVKMVSQIVKFEMSHASAIAGVRFLLPNLMATVSKDQRLVVWKIDLENKKKSPVKVYFCNVPDVSSLDIIKLNDGWFRFSLVGVGMEIIDFKLINR</sequence>